<evidence type="ECO:0000256" key="4">
    <source>
        <dbReference type="ARBA" id="ARBA00023235"/>
    </source>
</evidence>
<name>X1L1I5_9ZZZZ</name>
<dbReference type="Gene3D" id="3.40.120.10">
    <property type="entry name" value="Alpha-D-Glucose-1,6-Bisphosphate, subunit A, domain 3"/>
    <property type="match status" value="1"/>
</dbReference>
<gene>
    <name evidence="6" type="ORF">S03H2_71139</name>
</gene>
<feature type="non-terminal residue" evidence="6">
    <location>
        <position position="70"/>
    </location>
</feature>
<dbReference type="GO" id="GO:0005975">
    <property type="term" value="P:carbohydrate metabolic process"/>
    <property type="evidence" value="ECO:0007669"/>
    <property type="project" value="InterPro"/>
</dbReference>
<dbReference type="EMBL" id="BARU01047495">
    <property type="protein sequence ID" value="GAH99755.1"/>
    <property type="molecule type" value="Genomic_DNA"/>
</dbReference>
<proteinExistence type="inferred from homology"/>
<dbReference type="SUPFAM" id="SSF53738">
    <property type="entry name" value="Phosphoglucomutase, first 3 domains"/>
    <property type="match status" value="1"/>
</dbReference>
<keyword evidence="4" id="KW-0413">Isomerase</keyword>
<dbReference type="GO" id="GO:0046872">
    <property type="term" value="F:metal ion binding"/>
    <property type="evidence" value="ECO:0007669"/>
    <property type="project" value="UniProtKB-KW"/>
</dbReference>
<dbReference type="AlphaFoldDB" id="X1L1I5"/>
<evidence type="ECO:0000256" key="2">
    <source>
        <dbReference type="ARBA" id="ARBA00022723"/>
    </source>
</evidence>
<evidence type="ECO:0000259" key="5">
    <source>
        <dbReference type="Pfam" id="PF02878"/>
    </source>
</evidence>
<accession>X1L1I5</accession>
<keyword evidence="2" id="KW-0479">Metal-binding</keyword>
<evidence type="ECO:0000313" key="6">
    <source>
        <dbReference type="EMBL" id="GAH99755.1"/>
    </source>
</evidence>
<sequence>MKYKFENVLNIYTVSRATQGLANYLIEKGTSFASRGVVIAYDSRHKSPEFAKTAALVLNANNIKTFLFEN</sequence>
<keyword evidence="3" id="KW-0460">Magnesium</keyword>
<dbReference type="PANTHER" id="PTHR45745:SF1">
    <property type="entry name" value="PHOSPHOGLUCOMUTASE 2B-RELATED"/>
    <property type="match status" value="1"/>
</dbReference>
<reference evidence="6" key="1">
    <citation type="journal article" date="2014" name="Front. Microbiol.">
        <title>High frequency of phylogenetically diverse reductive dehalogenase-homologous genes in deep subseafloor sedimentary metagenomes.</title>
        <authorList>
            <person name="Kawai M."/>
            <person name="Futagami T."/>
            <person name="Toyoda A."/>
            <person name="Takaki Y."/>
            <person name="Nishi S."/>
            <person name="Hori S."/>
            <person name="Arai W."/>
            <person name="Tsubouchi T."/>
            <person name="Morono Y."/>
            <person name="Uchiyama I."/>
            <person name="Ito T."/>
            <person name="Fujiyama A."/>
            <person name="Inagaki F."/>
            <person name="Takami H."/>
        </authorList>
    </citation>
    <scope>NUCLEOTIDE SEQUENCE</scope>
    <source>
        <strain evidence="6">Expedition CK06-06</strain>
    </source>
</reference>
<dbReference type="InterPro" id="IPR005844">
    <property type="entry name" value="A-D-PHexomutase_a/b/a-I"/>
</dbReference>
<evidence type="ECO:0000256" key="3">
    <source>
        <dbReference type="ARBA" id="ARBA00022842"/>
    </source>
</evidence>
<organism evidence="6">
    <name type="scientific">marine sediment metagenome</name>
    <dbReference type="NCBI Taxonomy" id="412755"/>
    <lineage>
        <taxon>unclassified sequences</taxon>
        <taxon>metagenomes</taxon>
        <taxon>ecological metagenomes</taxon>
    </lineage>
</organism>
<comment type="caution">
    <text evidence="6">The sequence shown here is derived from an EMBL/GenBank/DDBJ whole genome shotgun (WGS) entry which is preliminary data.</text>
</comment>
<evidence type="ECO:0000256" key="1">
    <source>
        <dbReference type="ARBA" id="ARBA00010231"/>
    </source>
</evidence>
<dbReference type="InterPro" id="IPR016055">
    <property type="entry name" value="A-D-PHexomutase_a/b/a-I/II/III"/>
</dbReference>
<comment type="similarity">
    <text evidence="1">Belongs to the phosphohexose mutase family.</text>
</comment>
<dbReference type="Pfam" id="PF02878">
    <property type="entry name" value="PGM_PMM_I"/>
    <property type="match status" value="1"/>
</dbReference>
<feature type="domain" description="Alpha-D-phosphohexomutase alpha/beta/alpha" evidence="5">
    <location>
        <begin position="7"/>
        <end position="68"/>
    </location>
</feature>
<dbReference type="GO" id="GO:0006166">
    <property type="term" value="P:purine ribonucleoside salvage"/>
    <property type="evidence" value="ECO:0007669"/>
    <property type="project" value="TreeGrafter"/>
</dbReference>
<protein>
    <recommendedName>
        <fullName evidence="5">Alpha-D-phosphohexomutase alpha/beta/alpha domain-containing protein</fullName>
    </recommendedName>
</protein>
<dbReference type="GO" id="GO:0008973">
    <property type="term" value="F:phosphopentomutase activity"/>
    <property type="evidence" value="ECO:0007669"/>
    <property type="project" value="TreeGrafter"/>
</dbReference>
<dbReference type="PANTHER" id="PTHR45745">
    <property type="entry name" value="PHOSPHOMANNOMUTASE 45A"/>
    <property type="match status" value="1"/>
</dbReference>